<dbReference type="STRING" id="1648404.CP97_02070"/>
<evidence type="ECO:0008006" key="3">
    <source>
        <dbReference type="Google" id="ProtNLM"/>
    </source>
</evidence>
<dbReference type="Proteomes" id="UP000059113">
    <property type="component" value="Chromosome"/>
</dbReference>
<dbReference type="Gene3D" id="3.40.1530.20">
    <property type="entry name" value="Protein of unknown function (DUF1491)"/>
    <property type="match status" value="1"/>
</dbReference>
<keyword evidence="2" id="KW-1185">Reference proteome</keyword>
<dbReference type="InterPro" id="IPR009964">
    <property type="entry name" value="DUF1491"/>
</dbReference>
<reference evidence="2" key="2">
    <citation type="submission" date="2015-04" db="EMBL/GenBank/DDBJ databases">
        <title>The complete genome sequence of Erythrobacter sp. s21-N3.</title>
        <authorList>
            <person name="Zhuang L."/>
            <person name="Liu Y."/>
            <person name="Shao Z."/>
        </authorList>
    </citation>
    <scope>NUCLEOTIDE SEQUENCE [LARGE SCALE GENOMIC DNA]</scope>
    <source>
        <strain evidence="2">s21-N3</strain>
    </source>
</reference>
<dbReference type="AlphaFoldDB" id="A0A0H4V9A1"/>
<reference evidence="1 2" key="1">
    <citation type="journal article" date="2015" name="Int. J. Syst. Evol. Microbiol.">
        <title>Erythrobacter atlanticus sp. nov., a bacterium from ocean sediment able to degrade polycyclic aromatic hydrocarbons.</title>
        <authorList>
            <person name="Zhuang L."/>
            <person name="Liu Y."/>
            <person name="Wang L."/>
            <person name="Wang W."/>
            <person name="Shao Z."/>
        </authorList>
    </citation>
    <scope>NUCLEOTIDE SEQUENCE [LARGE SCALE GENOMIC DNA]</scope>
    <source>
        <strain evidence="2">s21-N3</strain>
    </source>
</reference>
<dbReference type="KEGG" id="ery:CP97_02070"/>
<sequence>MTQARLPAHLEVGGIIRAVQAEGGFATVMAKGERDAGTLMVICCENGTNLRAYERMPQADGTRAWSLSREQDIENPQEFIDFCEKRRQQDSDLWIVELDIANAERFIGMLHRTT</sequence>
<organism evidence="1 2">
    <name type="scientific">Aurantiacibacter atlanticus</name>
    <dbReference type="NCBI Taxonomy" id="1648404"/>
    <lineage>
        <taxon>Bacteria</taxon>
        <taxon>Pseudomonadati</taxon>
        <taxon>Pseudomonadota</taxon>
        <taxon>Alphaproteobacteria</taxon>
        <taxon>Sphingomonadales</taxon>
        <taxon>Erythrobacteraceae</taxon>
        <taxon>Aurantiacibacter</taxon>
    </lineage>
</organism>
<gene>
    <name evidence="1" type="ORF">CP97_02070</name>
</gene>
<evidence type="ECO:0000313" key="2">
    <source>
        <dbReference type="Proteomes" id="UP000059113"/>
    </source>
</evidence>
<dbReference type="PATRIC" id="fig|1648404.4.peg.443"/>
<proteinExistence type="predicted"/>
<accession>A0A0H4V9A1</accession>
<evidence type="ECO:0000313" key="1">
    <source>
        <dbReference type="EMBL" id="AKQ41090.1"/>
    </source>
</evidence>
<name>A0A0H4V9A1_9SPHN</name>
<dbReference type="OrthoDB" id="9809136at2"/>
<protein>
    <recommendedName>
        <fullName evidence="3">DUF1491 domain-containing protein</fullName>
    </recommendedName>
</protein>
<dbReference type="EMBL" id="CP011310">
    <property type="protein sequence ID" value="AKQ41090.1"/>
    <property type="molecule type" value="Genomic_DNA"/>
</dbReference>
<dbReference type="Pfam" id="PF07372">
    <property type="entry name" value="DUF1491"/>
    <property type="match status" value="1"/>
</dbReference>